<dbReference type="RefSeq" id="XP_009029676.1">
    <property type="nucleotide sequence ID" value="XM_009031428.1"/>
</dbReference>
<dbReference type="OrthoDB" id="263617at2759"/>
<gene>
    <name evidence="3" type="primary">20217028</name>
    <name evidence="2" type="ORF">HELRODRAFT_89822</name>
</gene>
<feature type="domain" description="Ribosomal protein eL8/eL30/eS12/Gadd45" evidence="1">
    <location>
        <begin position="35"/>
        <end position="117"/>
    </location>
</feature>
<reference evidence="4" key="1">
    <citation type="submission" date="2012-12" db="EMBL/GenBank/DDBJ databases">
        <authorList>
            <person name="Hellsten U."/>
            <person name="Grimwood J."/>
            <person name="Chapman J.A."/>
            <person name="Shapiro H."/>
            <person name="Aerts A."/>
            <person name="Otillar R.P."/>
            <person name="Terry A.Y."/>
            <person name="Boore J.L."/>
            <person name="Simakov O."/>
            <person name="Marletaz F."/>
            <person name="Cho S.-J."/>
            <person name="Edsinger-Gonzales E."/>
            <person name="Havlak P."/>
            <person name="Kuo D.-H."/>
            <person name="Larsson T."/>
            <person name="Lv J."/>
            <person name="Arendt D."/>
            <person name="Savage R."/>
            <person name="Osoegawa K."/>
            <person name="de Jong P."/>
            <person name="Lindberg D.R."/>
            <person name="Seaver E.C."/>
            <person name="Weisblat D.A."/>
            <person name="Putnam N.H."/>
            <person name="Grigoriev I.V."/>
            <person name="Rokhsar D.S."/>
        </authorList>
    </citation>
    <scope>NUCLEOTIDE SEQUENCE</scope>
</reference>
<reference evidence="3" key="3">
    <citation type="submission" date="2015-06" db="UniProtKB">
        <authorList>
            <consortium name="EnsemblMetazoa"/>
        </authorList>
    </citation>
    <scope>IDENTIFICATION</scope>
</reference>
<organism evidence="3 4">
    <name type="scientific">Helobdella robusta</name>
    <name type="common">Californian leech</name>
    <dbReference type="NCBI Taxonomy" id="6412"/>
    <lineage>
        <taxon>Eukaryota</taxon>
        <taxon>Metazoa</taxon>
        <taxon>Spiralia</taxon>
        <taxon>Lophotrochozoa</taxon>
        <taxon>Annelida</taxon>
        <taxon>Clitellata</taxon>
        <taxon>Hirudinea</taxon>
        <taxon>Rhynchobdellida</taxon>
        <taxon>Glossiphoniidae</taxon>
        <taxon>Helobdella</taxon>
    </lineage>
</organism>
<dbReference type="InterPro" id="IPR029064">
    <property type="entry name" value="Ribosomal_eL30-like_sf"/>
</dbReference>
<reference evidence="2 4" key="2">
    <citation type="journal article" date="2013" name="Nature">
        <title>Insights into bilaterian evolution from three spiralian genomes.</title>
        <authorList>
            <person name="Simakov O."/>
            <person name="Marletaz F."/>
            <person name="Cho S.J."/>
            <person name="Edsinger-Gonzales E."/>
            <person name="Havlak P."/>
            <person name="Hellsten U."/>
            <person name="Kuo D.H."/>
            <person name="Larsson T."/>
            <person name="Lv J."/>
            <person name="Arendt D."/>
            <person name="Savage R."/>
            <person name="Osoegawa K."/>
            <person name="de Jong P."/>
            <person name="Grimwood J."/>
            <person name="Chapman J.A."/>
            <person name="Shapiro H."/>
            <person name="Aerts A."/>
            <person name="Otillar R.P."/>
            <person name="Terry A.Y."/>
            <person name="Boore J.L."/>
            <person name="Grigoriev I.V."/>
            <person name="Lindberg D.R."/>
            <person name="Seaver E.C."/>
            <person name="Weisblat D.A."/>
            <person name="Putnam N.H."/>
            <person name="Rokhsar D.S."/>
        </authorList>
    </citation>
    <scope>NUCLEOTIDE SEQUENCE</scope>
</reference>
<name>T1G7I1_HELRO</name>
<dbReference type="GO" id="GO:0035368">
    <property type="term" value="F:selenocysteine insertion sequence binding"/>
    <property type="evidence" value="ECO:0007669"/>
    <property type="project" value="InterPro"/>
</dbReference>
<dbReference type="OMA" id="RIIETCH"/>
<dbReference type="GeneID" id="20217028"/>
<proteinExistence type="predicted"/>
<dbReference type="InParanoid" id="T1G7I1"/>
<sequence length="122" mass="13908">RYCNQVLDKDIDDRCQQLLQDLVRYQEDLYLVDPGKAKRRKRFVLGLREVAKHLKMNHLVGVIISPNLEQNNSKGQLIIEMCQKQDVVFIFALGRRALGKACAKLVPVSVVGIFSTEGVEVR</sequence>
<protein>
    <recommendedName>
        <fullName evidence="1">Ribosomal protein eL8/eL30/eS12/Gadd45 domain-containing protein</fullName>
    </recommendedName>
</protein>
<evidence type="ECO:0000259" key="1">
    <source>
        <dbReference type="Pfam" id="PF01248"/>
    </source>
</evidence>
<dbReference type="EMBL" id="AMQM01007742">
    <property type="status" value="NOT_ANNOTATED_CDS"/>
    <property type="molecule type" value="Genomic_DNA"/>
</dbReference>
<dbReference type="EnsemblMetazoa" id="HelroT89822">
    <property type="protein sequence ID" value="HelroP89822"/>
    <property type="gene ID" value="HelroG89822"/>
</dbReference>
<dbReference type="Pfam" id="PF01248">
    <property type="entry name" value="Ribosomal_L7Ae"/>
    <property type="match status" value="1"/>
</dbReference>
<accession>T1G7I1</accession>
<dbReference type="GO" id="GO:0001514">
    <property type="term" value="P:selenocysteine incorporation"/>
    <property type="evidence" value="ECO:0007669"/>
    <property type="project" value="UniProtKB-ARBA"/>
</dbReference>
<dbReference type="EMBL" id="KB097661">
    <property type="protein sequence ID" value="ESN92194.1"/>
    <property type="molecule type" value="Genomic_DNA"/>
</dbReference>
<dbReference type="InterPro" id="IPR040051">
    <property type="entry name" value="SECISBP2"/>
</dbReference>
<dbReference type="STRING" id="6412.T1G7I1"/>
<dbReference type="PANTHER" id="PTHR13284:SF4">
    <property type="entry name" value="C2H2-TYPE DOMAIN-CONTAINING PROTEIN"/>
    <property type="match status" value="1"/>
</dbReference>
<dbReference type="eggNOG" id="ENOG502QUP4">
    <property type="taxonomic scope" value="Eukaryota"/>
</dbReference>
<dbReference type="Proteomes" id="UP000015101">
    <property type="component" value="Unassembled WGS sequence"/>
</dbReference>
<dbReference type="FunFam" id="3.30.1330.30:FF:000004">
    <property type="entry name" value="selenocysteine insertion sequence-binding protein 2"/>
    <property type="match status" value="1"/>
</dbReference>
<dbReference type="SUPFAM" id="SSF55315">
    <property type="entry name" value="L30e-like"/>
    <property type="match status" value="1"/>
</dbReference>
<keyword evidence="4" id="KW-1185">Reference proteome</keyword>
<dbReference type="KEGG" id="hro:HELRODRAFT_89822"/>
<dbReference type="AlphaFoldDB" id="T1G7I1"/>
<dbReference type="Gene3D" id="3.30.1330.30">
    <property type="match status" value="1"/>
</dbReference>
<evidence type="ECO:0000313" key="4">
    <source>
        <dbReference type="Proteomes" id="UP000015101"/>
    </source>
</evidence>
<dbReference type="PANTHER" id="PTHR13284">
    <property type="entry name" value="GH01354P"/>
    <property type="match status" value="1"/>
</dbReference>
<dbReference type="HOGENOM" id="CLU_110977_0_0_1"/>
<dbReference type="InterPro" id="IPR004038">
    <property type="entry name" value="Ribosomal_eL8/eL30/eS12/Gad45"/>
</dbReference>
<evidence type="ECO:0000313" key="3">
    <source>
        <dbReference type="EnsemblMetazoa" id="HelroP89822"/>
    </source>
</evidence>
<dbReference type="CTD" id="20217028"/>
<evidence type="ECO:0000313" key="2">
    <source>
        <dbReference type="EMBL" id="ESN92194.1"/>
    </source>
</evidence>